<keyword evidence="1" id="KW-0812">Transmembrane</keyword>
<dbReference type="AlphaFoldDB" id="X1BDW5"/>
<feature type="transmembrane region" description="Helical" evidence="1">
    <location>
        <begin position="12"/>
        <end position="33"/>
    </location>
</feature>
<gene>
    <name evidence="2" type="ORF">S01H4_08508</name>
</gene>
<evidence type="ECO:0000256" key="1">
    <source>
        <dbReference type="SAM" id="Phobius"/>
    </source>
</evidence>
<evidence type="ECO:0000313" key="2">
    <source>
        <dbReference type="EMBL" id="GAG70186.1"/>
    </source>
</evidence>
<feature type="non-terminal residue" evidence="2">
    <location>
        <position position="65"/>
    </location>
</feature>
<protein>
    <submittedName>
        <fullName evidence="2">Uncharacterized protein</fullName>
    </submittedName>
</protein>
<organism evidence="2">
    <name type="scientific">marine sediment metagenome</name>
    <dbReference type="NCBI Taxonomy" id="412755"/>
    <lineage>
        <taxon>unclassified sequences</taxon>
        <taxon>metagenomes</taxon>
        <taxon>ecological metagenomes</taxon>
    </lineage>
</organism>
<sequence length="65" mass="7313">MGAFMSQFKFHAIHGSHVGIIIYFSGYLVGYYIPMKFCFDGGASIGRCRVDSGFYGIEFKVPSFR</sequence>
<accession>X1BDW5</accession>
<keyword evidence="1" id="KW-0472">Membrane</keyword>
<reference evidence="2" key="1">
    <citation type="journal article" date="2014" name="Front. Microbiol.">
        <title>High frequency of phylogenetically diverse reductive dehalogenase-homologous genes in deep subseafloor sedimentary metagenomes.</title>
        <authorList>
            <person name="Kawai M."/>
            <person name="Futagami T."/>
            <person name="Toyoda A."/>
            <person name="Takaki Y."/>
            <person name="Nishi S."/>
            <person name="Hori S."/>
            <person name="Arai W."/>
            <person name="Tsubouchi T."/>
            <person name="Morono Y."/>
            <person name="Uchiyama I."/>
            <person name="Ito T."/>
            <person name="Fujiyama A."/>
            <person name="Inagaki F."/>
            <person name="Takami H."/>
        </authorList>
    </citation>
    <scope>NUCLEOTIDE SEQUENCE</scope>
    <source>
        <strain evidence="2">Expedition CK06-06</strain>
    </source>
</reference>
<dbReference type="EMBL" id="BART01002929">
    <property type="protein sequence ID" value="GAG70186.1"/>
    <property type="molecule type" value="Genomic_DNA"/>
</dbReference>
<comment type="caution">
    <text evidence="2">The sequence shown here is derived from an EMBL/GenBank/DDBJ whole genome shotgun (WGS) entry which is preliminary data.</text>
</comment>
<keyword evidence="1" id="KW-1133">Transmembrane helix</keyword>
<name>X1BDW5_9ZZZZ</name>
<proteinExistence type="predicted"/>